<proteinExistence type="predicted"/>
<protein>
    <submittedName>
        <fullName evidence="1">Uncharacterized protein</fullName>
    </submittedName>
</protein>
<comment type="caution">
    <text evidence="1">The sequence shown here is derived from an EMBL/GenBank/DDBJ whole genome shotgun (WGS) entry which is preliminary data.</text>
</comment>
<accession>A0A3A5MJL2</accession>
<sequence>MAKASDLQARAQSIVTAASEKLAPLHFLKVSAAAMSREDVDALAVAYLYGQVKGRKRRETLNVERDAETRTVEPNWGTNRWGVWAAVPENAERAEKTRQYQSEAQATRDHYRRESDKGLTAIIGTFMREVRTQWTAELLESKFALGDGTETRWGEATREDHAYRIGMHKRNAVAGIEGAARHQQAIEAIDAAGCRTLNESLKVAA</sequence>
<dbReference type="Proteomes" id="UP000272015">
    <property type="component" value="Unassembled WGS sequence"/>
</dbReference>
<gene>
    <name evidence="1" type="ORF">D6T64_12020</name>
</gene>
<keyword evidence="2" id="KW-1185">Reference proteome</keyword>
<dbReference type="RefSeq" id="WP_119974917.1">
    <property type="nucleotide sequence ID" value="NZ_JBHSQA010000012.1"/>
</dbReference>
<organism evidence="1 2">
    <name type="scientific">Cryobacterium melibiosiphilum</name>
    <dbReference type="NCBI Taxonomy" id="995039"/>
    <lineage>
        <taxon>Bacteria</taxon>
        <taxon>Bacillati</taxon>
        <taxon>Actinomycetota</taxon>
        <taxon>Actinomycetes</taxon>
        <taxon>Micrococcales</taxon>
        <taxon>Microbacteriaceae</taxon>
        <taxon>Cryobacterium</taxon>
    </lineage>
</organism>
<dbReference type="AlphaFoldDB" id="A0A3A5MJL2"/>
<name>A0A3A5MJL2_9MICO</name>
<evidence type="ECO:0000313" key="1">
    <source>
        <dbReference type="EMBL" id="RJT88109.1"/>
    </source>
</evidence>
<dbReference type="OrthoDB" id="3647805at2"/>
<evidence type="ECO:0000313" key="2">
    <source>
        <dbReference type="Proteomes" id="UP000272015"/>
    </source>
</evidence>
<reference evidence="1 2" key="1">
    <citation type="submission" date="2018-09" db="EMBL/GenBank/DDBJ databases">
        <title>Novel species of Cryobacterium.</title>
        <authorList>
            <person name="Liu Q."/>
            <person name="Xin Y.-H."/>
        </authorList>
    </citation>
    <scope>NUCLEOTIDE SEQUENCE [LARGE SCALE GENOMIC DNA]</scope>
    <source>
        <strain evidence="1 2">Hh39</strain>
    </source>
</reference>
<dbReference type="EMBL" id="QZVS01000085">
    <property type="protein sequence ID" value="RJT88109.1"/>
    <property type="molecule type" value="Genomic_DNA"/>
</dbReference>